<comment type="caution">
    <text evidence="12">The sequence shown here is derived from an EMBL/GenBank/DDBJ whole genome shotgun (WGS) entry which is preliminary data.</text>
</comment>
<dbReference type="Pfam" id="PF08448">
    <property type="entry name" value="PAS_4"/>
    <property type="match status" value="1"/>
</dbReference>
<evidence type="ECO:0000259" key="10">
    <source>
        <dbReference type="PROSITE" id="PS50109"/>
    </source>
</evidence>
<reference evidence="12" key="1">
    <citation type="submission" date="2021-02" db="EMBL/GenBank/DDBJ databases">
        <authorList>
            <person name="Cremers G."/>
            <person name="Picone N."/>
        </authorList>
    </citation>
    <scope>NUCLEOTIDE SEQUENCE</scope>
    <source>
        <strain evidence="12">PQ17</strain>
    </source>
</reference>
<evidence type="ECO:0000259" key="11">
    <source>
        <dbReference type="PROSITE" id="PS50112"/>
    </source>
</evidence>
<dbReference type="InterPro" id="IPR005467">
    <property type="entry name" value="His_kinase_dom"/>
</dbReference>
<feature type="domain" description="Histidine kinase" evidence="10">
    <location>
        <begin position="160"/>
        <end position="373"/>
    </location>
</feature>
<dbReference type="PROSITE" id="PS50109">
    <property type="entry name" value="HIS_KIN"/>
    <property type="match status" value="1"/>
</dbReference>
<dbReference type="Gene3D" id="1.10.287.130">
    <property type="match status" value="1"/>
</dbReference>
<dbReference type="NCBIfam" id="TIGR00229">
    <property type="entry name" value="sensory_box"/>
    <property type="match status" value="1"/>
</dbReference>
<evidence type="ECO:0000256" key="2">
    <source>
        <dbReference type="ARBA" id="ARBA00012438"/>
    </source>
</evidence>
<dbReference type="SUPFAM" id="SSF47384">
    <property type="entry name" value="Homodimeric domain of signal transducing histidine kinase"/>
    <property type="match status" value="1"/>
</dbReference>
<keyword evidence="8" id="KW-0902">Two-component regulatory system</keyword>
<dbReference type="SMART" id="SM00388">
    <property type="entry name" value="HisKA"/>
    <property type="match status" value="1"/>
</dbReference>
<name>A0A8J2BPT5_9BACT</name>
<dbReference type="InterPro" id="IPR035965">
    <property type="entry name" value="PAS-like_dom_sf"/>
</dbReference>
<dbReference type="GO" id="GO:0005524">
    <property type="term" value="F:ATP binding"/>
    <property type="evidence" value="ECO:0007669"/>
    <property type="project" value="UniProtKB-KW"/>
</dbReference>
<keyword evidence="4" id="KW-0808">Transferase</keyword>
<feature type="domain" description="PAS" evidence="11">
    <location>
        <begin position="31"/>
        <end position="76"/>
    </location>
</feature>
<gene>
    <name evidence="12" type="ORF">MPNT_480004</name>
</gene>
<dbReference type="RefSeq" id="WP_174583514.1">
    <property type="nucleotide sequence ID" value="NZ_CAJNOB010000043.1"/>
</dbReference>
<keyword evidence="13" id="KW-1185">Reference proteome</keyword>
<dbReference type="InterPro" id="IPR013656">
    <property type="entry name" value="PAS_4"/>
</dbReference>
<dbReference type="EC" id="2.7.13.3" evidence="2"/>
<evidence type="ECO:0000313" key="12">
    <source>
        <dbReference type="EMBL" id="CAF0702118.1"/>
    </source>
</evidence>
<protein>
    <recommendedName>
        <fullName evidence="2">histidine kinase</fullName>
        <ecNumber evidence="2">2.7.13.3</ecNumber>
    </recommendedName>
</protein>
<dbReference type="InterPro" id="IPR036097">
    <property type="entry name" value="HisK_dim/P_sf"/>
</dbReference>
<organism evidence="12 13">
    <name type="scientific">Candidatus Methylacidithermus pantelleriae</name>
    <dbReference type="NCBI Taxonomy" id="2744239"/>
    <lineage>
        <taxon>Bacteria</taxon>
        <taxon>Pseudomonadati</taxon>
        <taxon>Verrucomicrobiota</taxon>
        <taxon>Methylacidiphilae</taxon>
        <taxon>Methylacidiphilales</taxon>
        <taxon>Methylacidiphilaceae</taxon>
        <taxon>Candidatus Methylacidithermus</taxon>
    </lineage>
</organism>
<dbReference type="SUPFAM" id="SSF55785">
    <property type="entry name" value="PYP-like sensor domain (PAS domain)"/>
    <property type="match status" value="1"/>
</dbReference>
<evidence type="ECO:0000256" key="3">
    <source>
        <dbReference type="ARBA" id="ARBA00022553"/>
    </source>
</evidence>
<dbReference type="Pfam" id="PF02518">
    <property type="entry name" value="HATPase_c"/>
    <property type="match status" value="1"/>
</dbReference>
<evidence type="ECO:0000256" key="7">
    <source>
        <dbReference type="ARBA" id="ARBA00022840"/>
    </source>
</evidence>
<dbReference type="SUPFAM" id="SSF55874">
    <property type="entry name" value="ATPase domain of HSP90 chaperone/DNA topoisomerase II/histidine kinase"/>
    <property type="match status" value="1"/>
</dbReference>
<dbReference type="Pfam" id="PF00512">
    <property type="entry name" value="HisKA"/>
    <property type="match status" value="1"/>
</dbReference>
<dbReference type="PRINTS" id="PR00344">
    <property type="entry name" value="BCTRLSENSOR"/>
</dbReference>
<dbReference type="InterPro" id="IPR036890">
    <property type="entry name" value="HATPase_C_sf"/>
</dbReference>
<dbReference type="SMART" id="SM00387">
    <property type="entry name" value="HATPase_c"/>
    <property type="match status" value="1"/>
</dbReference>
<evidence type="ECO:0000256" key="1">
    <source>
        <dbReference type="ARBA" id="ARBA00000085"/>
    </source>
</evidence>
<dbReference type="PANTHER" id="PTHR43065:SF10">
    <property type="entry name" value="PEROXIDE STRESS-ACTIVATED HISTIDINE KINASE MAK3"/>
    <property type="match status" value="1"/>
</dbReference>
<dbReference type="InterPro" id="IPR003661">
    <property type="entry name" value="HisK_dim/P_dom"/>
</dbReference>
<evidence type="ECO:0000313" key="13">
    <source>
        <dbReference type="Proteomes" id="UP000663859"/>
    </source>
</evidence>
<comment type="catalytic activity">
    <reaction evidence="1">
        <text>ATP + protein L-histidine = ADP + protein N-phospho-L-histidine.</text>
        <dbReference type="EC" id="2.7.13.3"/>
    </reaction>
</comment>
<dbReference type="Gene3D" id="3.30.450.20">
    <property type="entry name" value="PAS domain"/>
    <property type="match status" value="1"/>
</dbReference>
<dbReference type="SMART" id="SM00091">
    <property type="entry name" value="PAS"/>
    <property type="match status" value="1"/>
</dbReference>
<evidence type="ECO:0000256" key="8">
    <source>
        <dbReference type="ARBA" id="ARBA00023012"/>
    </source>
</evidence>
<feature type="region of interest" description="Disordered" evidence="9">
    <location>
        <begin position="380"/>
        <end position="405"/>
    </location>
</feature>
<proteinExistence type="predicted"/>
<dbReference type="AlphaFoldDB" id="A0A8J2BPT5"/>
<sequence length="405" mass="45585">MRNAFLNKLLHRIERLGPSEIQTYLQRLVREKGFLETIFNTLQEGVLVVDRQGKVIYGNQSVERLLGISPEEILGKPVERYIDGLDWKEVLEGEKIVSRDLEVHYPESRYLTFYAVPLEGGMQSGSAFVVIFHDITASREKTLEMIEWEKLGALTLLAAAVAHELGNPLNSLSIHVELLARDLARLGMAEHPAIAESLQVIRSEMRRLDAILERFLGAIRPTTPKLVPVRLGEILEQSVEFFRPELEDREITLEWEVVPDLGVVVLGDRDRIKQAFYNVIKNALEAIGRKGCLRIETTLTETHCVVSFSDTGGGIPPEQMGRVFEPYFTTKPAGTGLGLLVVRRVMQEHKGKLELKSELGKGTTVRLFFPLGERRLRALPLPSQESHGDGHKRKGLCQSEDRPGD</sequence>
<dbReference type="PANTHER" id="PTHR43065">
    <property type="entry name" value="SENSOR HISTIDINE KINASE"/>
    <property type="match status" value="1"/>
</dbReference>
<evidence type="ECO:0000256" key="6">
    <source>
        <dbReference type="ARBA" id="ARBA00022777"/>
    </source>
</evidence>
<dbReference type="InterPro" id="IPR000014">
    <property type="entry name" value="PAS"/>
</dbReference>
<keyword evidence="6" id="KW-0418">Kinase</keyword>
<dbReference type="EMBL" id="CAJNOB010000043">
    <property type="protein sequence ID" value="CAF0702118.1"/>
    <property type="molecule type" value="Genomic_DNA"/>
</dbReference>
<dbReference type="CDD" id="cd00130">
    <property type="entry name" value="PAS"/>
    <property type="match status" value="1"/>
</dbReference>
<dbReference type="Gene3D" id="3.30.565.10">
    <property type="entry name" value="Histidine kinase-like ATPase, C-terminal domain"/>
    <property type="match status" value="1"/>
</dbReference>
<evidence type="ECO:0000256" key="9">
    <source>
        <dbReference type="SAM" id="MobiDB-lite"/>
    </source>
</evidence>
<dbReference type="Proteomes" id="UP000663859">
    <property type="component" value="Unassembled WGS sequence"/>
</dbReference>
<dbReference type="GO" id="GO:0000155">
    <property type="term" value="F:phosphorelay sensor kinase activity"/>
    <property type="evidence" value="ECO:0007669"/>
    <property type="project" value="InterPro"/>
</dbReference>
<dbReference type="InterPro" id="IPR003594">
    <property type="entry name" value="HATPase_dom"/>
</dbReference>
<keyword evidence="5" id="KW-0547">Nucleotide-binding</keyword>
<dbReference type="CDD" id="cd00082">
    <property type="entry name" value="HisKA"/>
    <property type="match status" value="1"/>
</dbReference>
<keyword evidence="3" id="KW-0597">Phosphoprotein</keyword>
<dbReference type="InterPro" id="IPR004358">
    <property type="entry name" value="Sig_transdc_His_kin-like_C"/>
</dbReference>
<evidence type="ECO:0000256" key="4">
    <source>
        <dbReference type="ARBA" id="ARBA00022679"/>
    </source>
</evidence>
<accession>A0A8J2BPT5</accession>
<keyword evidence="7" id="KW-0067">ATP-binding</keyword>
<evidence type="ECO:0000256" key="5">
    <source>
        <dbReference type="ARBA" id="ARBA00022741"/>
    </source>
</evidence>
<dbReference type="PROSITE" id="PS50112">
    <property type="entry name" value="PAS"/>
    <property type="match status" value="1"/>
</dbReference>